<dbReference type="KEGG" id="tab:CIG75_03045"/>
<comment type="subcellular location">
    <subcellularLocation>
        <location evidence="1 6">Cell membrane</location>
        <topology evidence="1 6">Multi-pass membrane protein</topology>
    </subcellularLocation>
</comment>
<evidence type="ECO:0000313" key="8">
    <source>
        <dbReference type="EMBL" id="ASS77093.1"/>
    </source>
</evidence>
<dbReference type="GO" id="GO:0005886">
    <property type="term" value="C:plasma membrane"/>
    <property type="evidence" value="ECO:0007669"/>
    <property type="project" value="UniProtKB-SubCell"/>
</dbReference>
<dbReference type="PANTHER" id="PTHR30561:SF7">
    <property type="entry name" value="GUANIDINIUM EFFLUX SYSTEM SUBUNIT GDNC-RELATED"/>
    <property type="match status" value="1"/>
</dbReference>
<protein>
    <submittedName>
        <fullName evidence="8">QacE family quaternary ammonium compound efflux SMR transporter</fullName>
    </submittedName>
</protein>
<feature type="transmembrane region" description="Helical" evidence="7">
    <location>
        <begin position="58"/>
        <end position="77"/>
    </location>
</feature>
<feature type="transmembrane region" description="Helical" evidence="7">
    <location>
        <begin position="31"/>
        <end position="46"/>
    </location>
</feature>
<evidence type="ECO:0000256" key="2">
    <source>
        <dbReference type="ARBA" id="ARBA00022475"/>
    </source>
</evidence>
<dbReference type="PANTHER" id="PTHR30561">
    <property type="entry name" value="SMR FAMILY PROTON-DEPENDENT DRUG EFFLUX TRANSPORTER SUGE"/>
    <property type="match status" value="1"/>
</dbReference>
<evidence type="ECO:0000256" key="1">
    <source>
        <dbReference type="ARBA" id="ARBA00004651"/>
    </source>
</evidence>
<dbReference type="OrthoDB" id="2168659at2"/>
<evidence type="ECO:0000256" key="3">
    <source>
        <dbReference type="ARBA" id="ARBA00022692"/>
    </source>
</evidence>
<dbReference type="EMBL" id="CP022657">
    <property type="protein sequence ID" value="ASS77093.1"/>
    <property type="molecule type" value="Genomic_DNA"/>
</dbReference>
<feature type="transmembrane region" description="Helical" evidence="7">
    <location>
        <begin position="83"/>
        <end position="102"/>
    </location>
</feature>
<evidence type="ECO:0000256" key="7">
    <source>
        <dbReference type="SAM" id="Phobius"/>
    </source>
</evidence>
<keyword evidence="2" id="KW-1003">Cell membrane</keyword>
<gene>
    <name evidence="8" type="ORF">CIG75_03045</name>
</gene>
<dbReference type="RefSeq" id="WP_094238314.1">
    <property type="nucleotide sequence ID" value="NZ_CP022657.1"/>
</dbReference>
<keyword evidence="4 7" id="KW-1133">Transmembrane helix</keyword>
<dbReference type="SUPFAM" id="SSF103481">
    <property type="entry name" value="Multidrug resistance efflux transporter EmrE"/>
    <property type="match status" value="1"/>
</dbReference>
<accession>A0A223D6M2</accession>
<evidence type="ECO:0000256" key="4">
    <source>
        <dbReference type="ARBA" id="ARBA00022989"/>
    </source>
</evidence>
<dbReference type="AlphaFoldDB" id="A0A223D6M2"/>
<evidence type="ECO:0000256" key="5">
    <source>
        <dbReference type="ARBA" id="ARBA00023136"/>
    </source>
</evidence>
<keyword evidence="9" id="KW-1185">Reference proteome</keyword>
<name>A0A223D6M2_9BACL</name>
<keyword evidence="3 6" id="KW-0812">Transmembrane</keyword>
<evidence type="ECO:0000313" key="9">
    <source>
        <dbReference type="Proteomes" id="UP000214688"/>
    </source>
</evidence>
<dbReference type="Proteomes" id="UP000214688">
    <property type="component" value="Chromosome"/>
</dbReference>
<reference evidence="8 9" key="1">
    <citation type="journal article" date="2015" name="Int. J. Syst. Evol. Microbiol.">
        <title>Tumebacillus algifaecis sp. nov., isolated from decomposing algal scum.</title>
        <authorList>
            <person name="Wu Y.F."/>
            <person name="Zhang B."/>
            <person name="Xing P."/>
            <person name="Wu Q.L."/>
            <person name="Liu S.J."/>
        </authorList>
    </citation>
    <scope>NUCLEOTIDE SEQUENCE [LARGE SCALE GENOMIC DNA]</scope>
    <source>
        <strain evidence="8 9">THMBR28</strain>
    </source>
</reference>
<dbReference type="InterPro" id="IPR045324">
    <property type="entry name" value="Small_multidrug_res"/>
</dbReference>
<dbReference type="GO" id="GO:0022857">
    <property type="term" value="F:transmembrane transporter activity"/>
    <property type="evidence" value="ECO:0007669"/>
    <property type="project" value="InterPro"/>
</dbReference>
<evidence type="ECO:0000256" key="6">
    <source>
        <dbReference type="RuleBase" id="RU003942"/>
    </source>
</evidence>
<comment type="similarity">
    <text evidence="6">Belongs to the drug/metabolite transporter (DMT) superfamily. Small multidrug resistance (SMR) (TC 2.A.7.1) family.</text>
</comment>
<sequence>MNRNWMIVLIAAVFEVAWVMGLKHAETPNQWSGTGIAILVSMVLLIKASQKLPLGTTYAVFTGLGTAGTVVVEMAVFGEPFHIAKVLLILLLLGGVVGLKTVTPDKKTKGGA</sequence>
<dbReference type="Gene3D" id="1.10.3730.20">
    <property type="match status" value="1"/>
</dbReference>
<dbReference type="InterPro" id="IPR037185">
    <property type="entry name" value="EmrE-like"/>
</dbReference>
<keyword evidence="5 7" id="KW-0472">Membrane</keyword>
<dbReference type="InterPro" id="IPR000390">
    <property type="entry name" value="Small_drug/metabolite_transptr"/>
</dbReference>
<proteinExistence type="inferred from homology"/>
<organism evidence="8 9">
    <name type="scientific">Tumebacillus algifaecis</name>
    <dbReference type="NCBI Taxonomy" id="1214604"/>
    <lineage>
        <taxon>Bacteria</taxon>
        <taxon>Bacillati</taxon>
        <taxon>Bacillota</taxon>
        <taxon>Bacilli</taxon>
        <taxon>Bacillales</taxon>
        <taxon>Alicyclobacillaceae</taxon>
        <taxon>Tumebacillus</taxon>
    </lineage>
</organism>
<dbReference type="Pfam" id="PF00893">
    <property type="entry name" value="Multi_Drug_Res"/>
    <property type="match status" value="1"/>
</dbReference>